<evidence type="ECO:0000313" key="2">
    <source>
        <dbReference type="EMBL" id="CAD8353467.1"/>
    </source>
</evidence>
<sequence length="290" mass="31662">MQAGQDPFAKVKGLIADMIERLEDEANRDASHKAYCDKELAYSNEKKDDKTAEISKLSIKIDQMTSRSSQLKAEVAALQKALSELAKAQAEMDKLRQEEKADYAKGKADMEQGIQGVKLALKVLREYYAKDKAHAAAEGAGSGIIGLLEVVESDFSQGLIEMTATENSAQSAYEKETKANEIERTTKEQDVTYKNKEATNLDNAVAEASSDRAGIQSELDAVMDYLKTLDKSCTEVAETYSERKARFEAELAGLKEALQILEGEAVLLQRGARHSAALRGVVQPHPAVAA</sequence>
<proteinExistence type="predicted"/>
<keyword evidence="1" id="KW-0175">Coiled coil</keyword>
<feature type="coiled-coil region" evidence="1">
    <location>
        <begin position="54"/>
        <end position="105"/>
    </location>
</feature>
<gene>
    <name evidence="2" type="ORF">PBAH0796_LOCUS8834</name>
</gene>
<feature type="coiled-coil region" evidence="1">
    <location>
        <begin position="237"/>
        <end position="264"/>
    </location>
</feature>
<evidence type="ECO:0000256" key="1">
    <source>
        <dbReference type="SAM" id="Coils"/>
    </source>
</evidence>
<reference evidence="2" key="1">
    <citation type="submission" date="2021-01" db="EMBL/GenBank/DDBJ databases">
        <authorList>
            <person name="Corre E."/>
            <person name="Pelletier E."/>
            <person name="Niang G."/>
            <person name="Scheremetjew M."/>
            <person name="Finn R."/>
            <person name="Kale V."/>
            <person name="Holt S."/>
            <person name="Cochrane G."/>
            <person name="Meng A."/>
            <person name="Brown T."/>
            <person name="Cohen L."/>
        </authorList>
    </citation>
    <scope>NUCLEOTIDE SEQUENCE</scope>
    <source>
        <strain evidence="2">Pbaha01</strain>
    </source>
</reference>
<name>A0A7S0A5S2_9DINO</name>
<organism evidence="2">
    <name type="scientific">Pyrodinium bahamense</name>
    <dbReference type="NCBI Taxonomy" id="73915"/>
    <lineage>
        <taxon>Eukaryota</taxon>
        <taxon>Sar</taxon>
        <taxon>Alveolata</taxon>
        <taxon>Dinophyceae</taxon>
        <taxon>Gonyaulacales</taxon>
        <taxon>Pyrocystaceae</taxon>
        <taxon>Pyrodinium</taxon>
    </lineage>
</organism>
<dbReference type="EMBL" id="HBEG01014514">
    <property type="protein sequence ID" value="CAD8353467.1"/>
    <property type="molecule type" value="Transcribed_RNA"/>
</dbReference>
<dbReference type="AlphaFoldDB" id="A0A7S0A5S2"/>
<accession>A0A7S0A5S2</accession>
<protein>
    <submittedName>
        <fullName evidence="2">Uncharacterized protein</fullName>
    </submittedName>
</protein>